<evidence type="ECO:0000313" key="3">
    <source>
        <dbReference type="Proteomes" id="UP001140949"/>
    </source>
</evidence>
<sequence>MARFGHPTSASSRFDNRSLLRDHRLESSPLTGVVPVVGVPPPPRSRPDPSGFRPSHRLSKASPSIIVLRSRRRSAQPSSASNTKVDITTFTLLYPIFPNKASTSTTLTQLLYVDLYSCCPHFIHD</sequence>
<accession>A0AAX6FUU8</accession>
<evidence type="ECO:0000313" key="2">
    <source>
        <dbReference type="EMBL" id="KAJ6820186.1"/>
    </source>
</evidence>
<gene>
    <name evidence="2" type="ORF">M6B38_398025</name>
</gene>
<name>A0AAX6FUU8_IRIPA</name>
<reference evidence="2" key="2">
    <citation type="submission" date="2023-04" db="EMBL/GenBank/DDBJ databases">
        <authorList>
            <person name="Bruccoleri R.E."/>
            <person name="Oakeley E.J."/>
            <person name="Faust A.-M."/>
            <person name="Dessus-Babus S."/>
            <person name="Altorfer M."/>
            <person name="Burckhardt D."/>
            <person name="Oertli M."/>
            <person name="Naumann U."/>
            <person name="Petersen F."/>
            <person name="Wong J."/>
        </authorList>
    </citation>
    <scope>NUCLEOTIDE SEQUENCE</scope>
    <source>
        <strain evidence="2">GSM-AAB239-AS_SAM_17_03QT</strain>
        <tissue evidence="2">Leaf</tissue>
    </source>
</reference>
<dbReference type="AlphaFoldDB" id="A0AAX6FUU8"/>
<keyword evidence="3" id="KW-1185">Reference proteome</keyword>
<proteinExistence type="predicted"/>
<evidence type="ECO:0000256" key="1">
    <source>
        <dbReference type="SAM" id="MobiDB-lite"/>
    </source>
</evidence>
<protein>
    <submittedName>
        <fullName evidence="2">Uncharacterized protein</fullName>
    </submittedName>
</protein>
<feature type="region of interest" description="Disordered" evidence="1">
    <location>
        <begin position="1"/>
        <end position="20"/>
    </location>
</feature>
<dbReference type="EMBL" id="JANAVB010025796">
    <property type="protein sequence ID" value="KAJ6820186.1"/>
    <property type="molecule type" value="Genomic_DNA"/>
</dbReference>
<dbReference type="Proteomes" id="UP001140949">
    <property type="component" value="Unassembled WGS sequence"/>
</dbReference>
<feature type="region of interest" description="Disordered" evidence="1">
    <location>
        <begin position="31"/>
        <end position="82"/>
    </location>
</feature>
<organism evidence="2 3">
    <name type="scientific">Iris pallida</name>
    <name type="common">Sweet iris</name>
    <dbReference type="NCBI Taxonomy" id="29817"/>
    <lineage>
        <taxon>Eukaryota</taxon>
        <taxon>Viridiplantae</taxon>
        <taxon>Streptophyta</taxon>
        <taxon>Embryophyta</taxon>
        <taxon>Tracheophyta</taxon>
        <taxon>Spermatophyta</taxon>
        <taxon>Magnoliopsida</taxon>
        <taxon>Liliopsida</taxon>
        <taxon>Asparagales</taxon>
        <taxon>Iridaceae</taxon>
        <taxon>Iridoideae</taxon>
        <taxon>Irideae</taxon>
        <taxon>Iris</taxon>
    </lineage>
</organism>
<reference evidence="2" key="1">
    <citation type="journal article" date="2023" name="GigaByte">
        <title>Genome assembly of the bearded iris, Iris pallida Lam.</title>
        <authorList>
            <person name="Bruccoleri R.E."/>
            <person name="Oakeley E.J."/>
            <person name="Faust A.M.E."/>
            <person name="Altorfer M."/>
            <person name="Dessus-Babus S."/>
            <person name="Burckhardt D."/>
            <person name="Oertli M."/>
            <person name="Naumann U."/>
            <person name="Petersen F."/>
            <person name="Wong J."/>
        </authorList>
    </citation>
    <scope>NUCLEOTIDE SEQUENCE</scope>
    <source>
        <strain evidence="2">GSM-AAB239-AS_SAM_17_03QT</strain>
    </source>
</reference>
<comment type="caution">
    <text evidence="2">The sequence shown here is derived from an EMBL/GenBank/DDBJ whole genome shotgun (WGS) entry which is preliminary data.</text>
</comment>